<sequence>MEIKEVVAKSILTPSKLPDADFVVNPYTGCRFGCIYCYASFMCRYVGKDINDWGEFVYVKTNAAELLKTAVLKLKNKGIGKRILFSSVTDPYQGVEAKYQITRKCLEVLVDADYQGLVSILTKSDLVLRDIDLFQKLKNIEIGLTITSFEDGISRYFEKYAPNVTQRFEALRKLNSEGLKTYAFVGPLLPHFVAYPEKLDELFKKIKETGTNDIYVEHINLSTYILNRLKKEAVGLDKAVLEKFYSSKNKDYRDQLDLIIKDCVKKHQLNIRLESAIYHKESLNSANITL</sequence>
<dbReference type="Gene3D" id="3.80.30.30">
    <property type="match status" value="1"/>
</dbReference>
<dbReference type="InterPro" id="IPR058240">
    <property type="entry name" value="rSAM_sf"/>
</dbReference>
<dbReference type="Pfam" id="PF04055">
    <property type="entry name" value="Radical_SAM"/>
    <property type="match status" value="1"/>
</dbReference>
<dbReference type="GO" id="GO:0046872">
    <property type="term" value="F:metal ion binding"/>
    <property type="evidence" value="ECO:0007669"/>
    <property type="project" value="UniProtKB-KW"/>
</dbReference>
<dbReference type="CDD" id="cd01335">
    <property type="entry name" value="Radical_SAM"/>
    <property type="match status" value="1"/>
</dbReference>
<organism evidence="5 6">
    <name type="scientific">candidate division WWE3 bacterium RIFCSPLOWO2_01_FULL_41_18</name>
    <dbReference type="NCBI Taxonomy" id="1802625"/>
    <lineage>
        <taxon>Bacteria</taxon>
        <taxon>Katanobacteria</taxon>
    </lineage>
</organism>
<keyword evidence="2" id="KW-0408">Iron</keyword>
<dbReference type="AlphaFoldDB" id="A0A1F4VD01"/>
<dbReference type="PANTHER" id="PTHR43432:SF6">
    <property type="entry name" value="RADICAL SAM CORE DOMAIN-CONTAINING PROTEIN"/>
    <property type="match status" value="1"/>
</dbReference>
<dbReference type="EMBL" id="MEVI01000003">
    <property type="protein sequence ID" value="OGC54908.1"/>
    <property type="molecule type" value="Genomic_DNA"/>
</dbReference>
<accession>A0A1F4VD01</accession>
<gene>
    <name evidence="5" type="ORF">A3A78_02915</name>
</gene>
<name>A0A1F4VD01_UNCKA</name>
<keyword evidence="1" id="KW-0479">Metal-binding</keyword>
<dbReference type="GO" id="GO:0003824">
    <property type="term" value="F:catalytic activity"/>
    <property type="evidence" value="ECO:0007669"/>
    <property type="project" value="InterPro"/>
</dbReference>
<protein>
    <recommendedName>
        <fullName evidence="4">Radical SAM core domain-containing protein</fullName>
    </recommendedName>
</protein>
<dbReference type="InterPro" id="IPR040086">
    <property type="entry name" value="MJ0683-like"/>
</dbReference>
<evidence type="ECO:0000313" key="6">
    <source>
        <dbReference type="Proteomes" id="UP000176504"/>
    </source>
</evidence>
<evidence type="ECO:0000256" key="3">
    <source>
        <dbReference type="ARBA" id="ARBA00023014"/>
    </source>
</evidence>
<dbReference type="SFLD" id="SFLDG01084">
    <property type="entry name" value="Uncharacterised_Radical_SAM_Su"/>
    <property type="match status" value="1"/>
</dbReference>
<reference evidence="5 6" key="1">
    <citation type="journal article" date="2016" name="Nat. Commun.">
        <title>Thousands of microbial genomes shed light on interconnected biogeochemical processes in an aquifer system.</title>
        <authorList>
            <person name="Anantharaman K."/>
            <person name="Brown C.T."/>
            <person name="Hug L.A."/>
            <person name="Sharon I."/>
            <person name="Castelle C.J."/>
            <person name="Probst A.J."/>
            <person name="Thomas B.C."/>
            <person name="Singh A."/>
            <person name="Wilkins M.J."/>
            <person name="Karaoz U."/>
            <person name="Brodie E.L."/>
            <person name="Williams K.H."/>
            <person name="Hubbard S.S."/>
            <person name="Banfield J.F."/>
        </authorList>
    </citation>
    <scope>NUCLEOTIDE SEQUENCE [LARGE SCALE GENOMIC DNA]</scope>
</reference>
<dbReference type="PANTHER" id="PTHR43432">
    <property type="entry name" value="SLR0285 PROTEIN"/>
    <property type="match status" value="1"/>
</dbReference>
<evidence type="ECO:0000256" key="1">
    <source>
        <dbReference type="ARBA" id="ARBA00022723"/>
    </source>
</evidence>
<comment type="caution">
    <text evidence="5">The sequence shown here is derived from an EMBL/GenBank/DDBJ whole genome shotgun (WGS) entry which is preliminary data.</text>
</comment>
<dbReference type="SFLD" id="SFLDS00029">
    <property type="entry name" value="Radical_SAM"/>
    <property type="match status" value="1"/>
</dbReference>
<dbReference type="InterPro" id="IPR007197">
    <property type="entry name" value="rSAM"/>
</dbReference>
<keyword evidence="3" id="KW-0411">Iron-sulfur</keyword>
<feature type="domain" description="Radical SAM core" evidence="4">
    <location>
        <begin position="24"/>
        <end position="184"/>
    </location>
</feature>
<dbReference type="Proteomes" id="UP000176504">
    <property type="component" value="Unassembled WGS sequence"/>
</dbReference>
<dbReference type="SUPFAM" id="SSF102114">
    <property type="entry name" value="Radical SAM enzymes"/>
    <property type="match status" value="1"/>
</dbReference>
<dbReference type="GO" id="GO:0051536">
    <property type="term" value="F:iron-sulfur cluster binding"/>
    <property type="evidence" value="ECO:0007669"/>
    <property type="project" value="UniProtKB-KW"/>
</dbReference>
<evidence type="ECO:0000259" key="4">
    <source>
        <dbReference type="Pfam" id="PF04055"/>
    </source>
</evidence>
<proteinExistence type="predicted"/>
<evidence type="ECO:0000313" key="5">
    <source>
        <dbReference type="EMBL" id="OGC54908.1"/>
    </source>
</evidence>
<evidence type="ECO:0000256" key="2">
    <source>
        <dbReference type="ARBA" id="ARBA00023004"/>
    </source>
</evidence>